<name>A0A0B7H0M1_TREPH</name>
<protein>
    <submittedName>
        <fullName evidence="1">Uncharacterized protein</fullName>
    </submittedName>
</protein>
<evidence type="ECO:0000313" key="2">
    <source>
        <dbReference type="Proteomes" id="UP000042527"/>
    </source>
</evidence>
<evidence type="ECO:0000313" key="1">
    <source>
        <dbReference type="EMBL" id="CEM62795.1"/>
    </source>
</evidence>
<reference evidence="2" key="1">
    <citation type="submission" date="2015-01" db="EMBL/GenBank/DDBJ databases">
        <authorList>
            <person name="Manzoor Shahid"/>
            <person name="Zubair Saima"/>
        </authorList>
    </citation>
    <scope>NUCLEOTIDE SEQUENCE [LARGE SCALE GENOMIC DNA]</scope>
    <source>
        <strain evidence="2">V1</strain>
    </source>
</reference>
<gene>
    <name evidence="1" type="ORF">TPHV1_50055</name>
</gene>
<dbReference type="EMBL" id="CDNC01000045">
    <property type="protein sequence ID" value="CEM62795.1"/>
    <property type="molecule type" value="Genomic_DNA"/>
</dbReference>
<accession>A0A0B7H0M1</accession>
<organism evidence="1 2">
    <name type="scientific">Treponema phagedenis</name>
    <dbReference type="NCBI Taxonomy" id="162"/>
    <lineage>
        <taxon>Bacteria</taxon>
        <taxon>Pseudomonadati</taxon>
        <taxon>Spirochaetota</taxon>
        <taxon>Spirochaetia</taxon>
        <taxon>Spirochaetales</taxon>
        <taxon>Treponemataceae</taxon>
        <taxon>Treponema</taxon>
    </lineage>
</organism>
<proteinExistence type="predicted"/>
<keyword evidence="2" id="KW-1185">Reference proteome</keyword>
<sequence>MLNLQAVMVNTLITNRNLITKHYISMVRLLALSQLKTRRRTIGRNSKGSPLFQG</sequence>
<dbReference type="AlphaFoldDB" id="A0A0B7H0M1"/>
<dbReference type="Proteomes" id="UP000042527">
    <property type="component" value="Unassembled WGS sequence"/>
</dbReference>